<proteinExistence type="predicted"/>
<sequence length="77" mass="8740">MGSARLRTPAEWPFAELKCRRALHKIRISPGRVTVLLHALLALNPDVSGLHTQTDSVRDSFAENQRLRHLTERRGKS</sequence>
<evidence type="ECO:0000313" key="1">
    <source>
        <dbReference type="EMBL" id="OSY41889.1"/>
    </source>
</evidence>
<accession>A0ABX3XS65</accession>
<comment type="caution">
    <text evidence="1">The sequence shown here is derived from an EMBL/GenBank/DDBJ whole genome shotgun (WGS) entry which is preliminary data.</text>
</comment>
<organism evidence="1 2">
    <name type="scientific">Streptomyces platensis</name>
    <dbReference type="NCBI Taxonomy" id="58346"/>
    <lineage>
        <taxon>Bacteria</taxon>
        <taxon>Bacillati</taxon>
        <taxon>Actinomycetota</taxon>
        <taxon>Actinomycetes</taxon>
        <taxon>Kitasatosporales</taxon>
        <taxon>Streptomycetaceae</taxon>
        <taxon>Streptomyces</taxon>
    </lineage>
</organism>
<evidence type="ECO:0000313" key="2">
    <source>
        <dbReference type="Proteomes" id="UP000194225"/>
    </source>
</evidence>
<gene>
    <name evidence="1" type="ORF">BG653_04948</name>
</gene>
<dbReference type="EMBL" id="MIGA01000038">
    <property type="protein sequence ID" value="OSY41889.1"/>
    <property type="molecule type" value="Genomic_DNA"/>
</dbReference>
<keyword evidence="2" id="KW-1185">Reference proteome</keyword>
<protein>
    <recommendedName>
        <fullName evidence="3">Transposase</fullName>
    </recommendedName>
</protein>
<name>A0ABX3XS65_STRPT</name>
<evidence type="ECO:0008006" key="3">
    <source>
        <dbReference type="Google" id="ProtNLM"/>
    </source>
</evidence>
<reference evidence="1 2" key="1">
    <citation type="submission" date="2016-09" db="EMBL/GenBank/DDBJ databases">
        <title>Streptomyces platensis DSM40041, a candidate organism with high potential of specific P450 cytochromes.</title>
        <authorList>
            <person name="Grumaz C."/>
            <person name="Vainshtein Y."/>
            <person name="Kirstahler P."/>
            <person name="Sohn K."/>
        </authorList>
    </citation>
    <scope>NUCLEOTIDE SEQUENCE [LARGE SCALE GENOMIC DNA]</scope>
    <source>
        <strain evidence="1 2">DSM 40041</strain>
    </source>
</reference>
<dbReference type="Proteomes" id="UP000194225">
    <property type="component" value="Unassembled WGS sequence"/>
</dbReference>